<reference evidence="2 3" key="1">
    <citation type="journal article" date="2019" name="Sci. Rep.">
        <title>Orb-weaving spider Araneus ventricosus genome elucidates the spidroin gene catalogue.</title>
        <authorList>
            <person name="Kono N."/>
            <person name="Nakamura H."/>
            <person name="Ohtoshi R."/>
            <person name="Moran D.A.P."/>
            <person name="Shinohara A."/>
            <person name="Yoshida Y."/>
            <person name="Fujiwara M."/>
            <person name="Mori M."/>
            <person name="Tomita M."/>
            <person name="Arakawa K."/>
        </authorList>
    </citation>
    <scope>NUCLEOTIDE SEQUENCE [LARGE SCALE GENOMIC DNA]</scope>
</reference>
<evidence type="ECO:0000313" key="3">
    <source>
        <dbReference type="Proteomes" id="UP000499080"/>
    </source>
</evidence>
<accession>A0A4Y2C721</accession>
<dbReference type="Proteomes" id="UP000499080">
    <property type="component" value="Unassembled WGS sequence"/>
</dbReference>
<comment type="caution">
    <text evidence="2">The sequence shown here is derived from an EMBL/GenBank/DDBJ whole genome shotgun (WGS) entry which is preliminary data.</text>
</comment>
<evidence type="ECO:0000256" key="1">
    <source>
        <dbReference type="SAM" id="Phobius"/>
    </source>
</evidence>
<keyword evidence="1" id="KW-0472">Membrane</keyword>
<keyword evidence="1" id="KW-1133">Transmembrane helix</keyword>
<proteinExistence type="predicted"/>
<protein>
    <submittedName>
        <fullName evidence="2">Uncharacterized protein</fullName>
    </submittedName>
</protein>
<dbReference type="AlphaFoldDB" id="A0A4Y2C721"/>
<evidence type="ECO:0000313" key="2">
    <source>
        <dbReference type="EMBL" id="GBM00149.1"/>
    </source>
</evidence>
<feature type="transmembrane region" description="Helical" evidence="1">
    <location>
        <begin position="186"/>
        <end position="207"/>
    </location>
</feature>
<keyword evidence="3" id="KW-1185">Reference proteome</keyword>
<sequence>MKFISNWEKFEEGTIKATELVTATHDVRRAEILLLEKRLLNKRPVLFILQLMPHNHQYLLQIYHEIIKTTSFAEDFLSFPAFVTVLNGMIGLFSFTYNFVVELKSDLNYFVFVANTDGIVLNLASFLVIMLPGAAVNQVARISKETAKSLPWRFPQNYMELKKILRQRSTFVQLTLWKIYSIEKSLLFSALGTLVTYGFLVGTMGSIQGLDSNGSGS</sequence>
<feature type="transmembrane region" description="Helical" evidence="1">
    <location>
        <begin position="76"/>
        <end position="99"/>
    </location>
</feature>
<name>A0A4Y2C721_ARAVE</name>
<keyword evidence="1" id="KW-0812">Transmembrane</keyword>
<gene>
    <name evidence="2" type="ORF">AVEN_176393_1</name>
</gene>
<dbReference type="EMBL" id="BGPR01000154">
    <property type="protein sequence ID" value="GBM00149.1"/>
    <property type="molecule type" value="Genomic_DNA"/>
</dbReference>
<organism evidence="2 3">
    <name type="scientific">Araneus ventricosus</name>
    <name type="common">Orbweaver spider</name>
    <name type="synonym">Epeira ventricosa</name>
    <dbReference type="NCBI Taxonomy" id="182803"/>
    <lineage>
        <taxon>Eukaryota</taxon>
        <taxon>Metazoa</taxon>
        <taxon>Ecdysozoa</taxon>
        <taxon>Arthropoda</taxon>
        <taxon>Chelicerata</taxon>
        <taxon>Arachnida</taxon>
        <taxon>Araneae</taxon>
        <taxon>Araneomorphae</taxon>
        <taxon>Entelegynae</taxon>
        <taxon>Araneoidea</taxon>
        <taxon>Araneidae</taxon>
        <taxon>Araneus</taxon>
    </lineage>
</organism>
<feature type="transmembrane region" description="Helical" evidence="1">
    <location>
        <begin position="119"/>
        <end position="140"/>
    </location>
</feature>